<dbReference type="Pfam" id="PF10728">
    <property type="entry name" value="DUF2520"/>
    <property type="match status" value="1"/>
</dbReference>
<sequence>MISIVIIGNGNVATHLTDAFLASREVNLVQVFARDIEKVAHLKHQTSTTNSLKLLKNADIIIIAVSDDAISDIADSIASKSALVVHTSGGASINLLKNNSRKGVFYPLQSFSKDKKVDFKTIPLCLEAQTNEDLILLEKLALTIGNTIYHINSEQRRQLHIAAVFVNNFVNHLYHIGSDICEKHDIPFEILHPLIIETASKIQQLSPKNAQTGPAIRNDQKTLISHLKSLCSQQQYIYKILTKSIQENGKKL</sequence>
<dbReference type="AlphaFoldDB" id="A0A2H1EBC7"/>
<evidence type="ECO:0000313" key="3">
    <source>
        <dbReference type="EMBL" id="SFZ83624.1"/>
    </source>
</evidence>
<dbReference type="STRING" id="1349785.GCA_000509405_00409"/>
<dbReference type="Proteomes" id="UP000231564">
    <property type="component" value="Chromosome MARIT"/>
</dbReference>
<dbReference type="PANTHER" id="PTHR40459:SF1">
    <property type="entry name" value="CONSERVED HYPOTHETICAL ALANINE AND LEUCINE RICH PROTEIN"/>
    <property type="match status" value="1"/>
</dbReference>
<dbReference type="EMBL" id="LT634361">
    <property type="protein sequence ID" value="SFZ83624.1"/>
    <property type="molecule type" value="Genomic_DNA"/>
</dbReference>
<dbReference type="RefSeq" id="WP_100211469.1">
    <property type="nucleotide sequence ID" value="NZ_CP138495.1"/>
</dbReference>
<dbReference type="SUPFAM" id="SSF51735">
    <property type="entry name" value="NAD(P)-binding Rossmann-fold domains"/>
    <property type="match status" value="1"/>
</dbReference>
<dbReference type="PANTHER" id="PTHR40459">
    <property type="entry name" value="CONSERVED HYPOTHETICAL ALANINE AND LEUCINE RICH PROTEIN"/>
    <property type="match status" value="1"/>
</dbReference>
<evidence type="ECO:0008006" key="5">
    <source>
        <dbReference type="Google" id="ProtNLM"/>
    </source>
</evidence>
<dbReference type="InterPro" id="IPR018931">
    <property type="entry name" value="DUF2520"/>
</dbReference>
<dbReference type="InterPro" id="IPR037108">
    <property type="entry name" value="TM1727-like_C_sf"/>
</dbReference>
<dbReference type="Gene3D" id="1.10.1040.20">
    <property type="entry name" value="ProC-like, C-terminal domain"/>
    <property type="match status" value="1"/>
</dbReference>
<feature type="domain" description="DUF2520" evidence="2">
    <location>
        <begin position="122"/>
        <end position="245"/>
    </location>
</feature>
<keyword evidence="4" id="KW-1185">Reference proteome</keyword>
<gene>
    <name evidence="3" type="ORF">MARIT_2147</name>
</gene>
<evidence type="ECO:0000259" key="2">
    <source>
        <dbReference type="Pfam" id="PF10728"/>
    </source>
</evidence>
<dbReference type="KEGG" id="tmar:MARIT_2147"/>
<dbReference type="InterPro" id="IPR008927">
    <property type="entry name" value="6-PGluconate_DH-like_C_sf"/>
</dbReference>
<dbReference type="OrthoDB" id="9810755at2"/>
<accession>A0A2H1EBC7</accession>
<name>A0A2H1EBC7_9FLAO</name>
<reference evidence="3 4" key="1">
    <citation type="submission" date="2016-11" db="EMBL/GenBank/DDBJ databases">
        <authorList>
            <person name="Jaros S."/>
            <person name="Januszkiewicz K."/>
            <person name="Wedrychowicz H."/>
        </authorList>
    </citation>
    <scope>NUCLEOTIDE SEQUENCE [LARGE SCALE GENOMIC DNA]</scope>
    <source>
        <strain evidence="3">NCIMB 2154T</strain>
    </source>
</reference>
<dbReference type="SUPFAM" id="SSF48179">
    <property type="entry name" value="6-phosphogluconate dehydrogenase C-terminal domain-like"/>
    <property type="match status" value="1"/>
</dbReference>
<organism evidence="3 4">
    <name type="scientific">Tenacibaculum maritimum NCIMB 2154</name>
    <dbReference type="NCBI Taxonomy" id="1349785"/>
    <lineage>
        <taxon>Bacteria</taxon>
        <taxon>Pseudomonadati</taxon>
        <taxon>Bacteroidota</taxon>
        <taxon>Flavobacteriia</taxon>
        <taxon>Flavobacteriales</taxon>
        <taxon>Flavobacteriaceae</taxon>
        <taxon>Tenacibaculum</taxon>
    </lineage>
</organism>
<proteinExistence type="predicted"/>
<protein>
    <recommendedName>
        <fullName evidence="5">DUF2520 domain-containing protein</fullName>
    </recommendedName>
</protein>
<evidence type="ECO:0000313" key="4">
    <source>
        <dbReference type="Proteomes" id="UP000231564"/>
    </source>
</evidence>
<dbReference type="InterPro" id="IPR036291">
    <property type="entry name" value="NAD(P)-bd_dom_sf"/>
</dbReference>
<evidence type="ECO:0000259" key="1">
    <source>
        <dbReference type="Pfam" id="PF03807"/>
    </source>
</evidence>
<dbReference type="InterPro" id="IPR028939">
    <property type="entry name" value="P5C_Rdtase_cat_N"/>
</dbReference>
<dbReference type="Pfam" id="PF03807">
    <property type="entry name" value="F420_oxidored"/>
    <property type="match status" value="1"/>
</dbReference>
<feature type="domain" description="Pyrroline-5-carboxylate reductase catalytic N-terminal" evidence="1">
    <location>
        <begin position="4"/>
        <end position="87"/>
    </location>
</feature>
<dbReference type="GeneID" id="47723628"/>
<dbReference type="Gene3D" id="3.40.50.720">
    <property type="entry name" value="NAD(P)-binding Rossmann-like Domain"/>
    <property type="match status" value="1"/>
</dbReference>